<dbReference type="PANTHER" id="PTHR22916:SF51">
    <property type="entry name" value="GLYCOSYLTRANSFERASE EPSH-RELATED"/>
    <property type="match status" value="1"/>
</dbReference>
<protein>
    <submittedName>
        <fullName evidence="4">Glycosyltransferase-like protein</fullName>
    </submittedName>
</protein>
<dbReference type="EMBL" id="JQCE01000038">
    <property type="protein sequence ID" value="KRO16350.1"/>
    <property type="molecule type" value="Genomic_DNA"/>
</dbReference>
<dbReference type="SUPFAM" id="SSF53448">
    <property type="entry name" value="Nucleotide-diphospho-sugar transferases"/>
    <property type="match status" value="1"/>
</dbReference>
<comment type="caution">
    <text evidence="4">The sequence shown here is derived from an EMBL/GenBank/DDBJ whole genome shotgun (WGS) entry which is preliminary data.</text>
</comment>
<evidence type="ECO:0000256" key="1">
    <source>
        <dbReference type="ARBA" id="ARBA00022676"/>
    </source>
</evidence>
<name>A0A0R2MRY7_9LACO</name>
<accession>A0A0R2MRY7</accession>
<feature type="domain" description="Glycosyltransferase 2-like" evidence="3">
    <location>
        <begin position="15"/>
        <end position="179"/>
    </location>
</feature>
<proteinExistence type="predicted"/>
<dbReference type="RefSeq" id="WP_225426430.1">
    <property type="nucleotide sequence ID" value="NZ_JQCE01000038.1"/>
</dbReference>
<evidence type="ECO:0000313" key="5">
    <source>
        <dbReference type="Proteomes" id="UP000050969"/>
    </source>
</evidence>
<evidence type="ECO:0000313" key="4">
    <source>
        <dbReference type="EMBL" id="KRO16350.1"/>
    </source>
</evidence>
<evidence type="ECO:0000256" key="2">
    <source>
        <dbReference type="ARBA" id="ARBA00022679"/>
    </source>
</evidence>
<dbReference type="CDD" id="cd00761">
    <property type="entry name" value="Glyco_tranf_GTA_type"/>
    <property type="match status" value="1"/>
</dbReference>
<sequence length="270" mass="30332">MKRNGGGREMQPLVSIIVPIYNLSQYLQRGLDSLLQQTYTNLEIILIDDASHDDSAQMIAAAAAEDDRIVPIYQPENRGVSAARNAGLAVASGTYIAFMDGDDWVEPGFIETLVRALIAGKHDLVVSPFYTDNPESKPLPKISLRDKQYSRKAFIRAMLMPVGRVRGYLWNKIYRRDIIEAQHIRFDEDVAIMEDELFTVQYALATKSFHYLGAANYHHVVRYDSATQSLGVIDALPQQVSALLRIQKLIAALPDDDGEVVRPEPETQER</sequence>
<organism evidence="4 5">
    <name type="scientific">Lacticaseibacillus saniviri JCM 17471 = DSM 24301</name>
    <dbReference type="NCBI Taxonomy" id="1293598"/>
    <lineage>
        <taxon>Bacteria</taxon>
        <taxon>Bacillati</taxon>
        <taxon>Bacillota</taxon>
        <taxon>Bacilli</taxon>
        <taxon>Lactobacillales</taxon>
        <taxon>Lactobacillaceae</taxon>
        <taxon>Lacticaseibacillus</taxon>
    </lineage>
</organism>
<keyword evidence="1" id="KW-0328">Glycosyltransferase</keyword>
<dbReference type="InterPro" id="IPR029044">
    <property type="entry name" value="Nucleotide-diphossugar_trans"/>
</dbReference>
<dbReference type="Pfam" id="PF00535">
    <property type="entry name" value="Glycos_transf_2"/>
    <property type="match status" value="1"/>
</dbReference>
<dbReference type="STRING" id="1293598.IV56_GL001131"/>
<dbReference type="PANTHER" id="PTHR22916">
    <property type="entry name" value="GLYCOSYLTRANSFERASE"/>
    <property type="match status" value="1"/>
</dbReference>
<dbReference type="AlphaFoldDB" id="A0A0R2MRY7"/>
<keyword evidence="2 4" id="KW-0808">Transferase</keyword>
<evidence type="ECO:0000259" key="3">
    <source>
        <dbReference type="Pfam" id="PF00535"/>
    </source>
</evidence>
<dbReference type="Gene3D" id="3.90.550.10">
    <property type="entry name" value="Spore Coat Polysaccharide Biosynthesis Protein SpsA, Chain A"/>
    <property type="match status" value="1"/>
</dbReference>
<reference evidence="4 5" key="1">
    <citation type="journal article" date="2015" name="Genome Announc.">
        <title>Expanding the biotechnology potential of lactobacilli through comparative genomics of 213 strains and associated genera.</title>
        <authorList>
            <person name="Sun Z."/>
            <person name="Harris H.M."/>
            <person name="McCann A."/>
            <person name="Guo C."/>
            <person name="Argimon S."/>
            <person name="Zhang W."/>
            <person name="Yang X."/>
            <person name="Jeffery I.B."/>
            <person name="Cooney J.C."/>
            <person name="Kagawa T.F."/>
            <person name="Liu W."/>
            <person name="Song Y."/>
            <person name="Salvetti E."/>
            <person name="Wrobel A."/>
            <person name="Rasinkangas P."/>
            <person name="Parkhill J."/>
            <person name="Rea M.C."/>
            <person name="O'Sullivan O."/>
            <person name="Ritari J."/>
            <person name="Douillard F.P."/>
            <person name="Paul Ross R."/>
            <person name="Yang R."/>
            <person name="Briner A.E."/>
            <person name="Felis G.E."/>
            <person name="de Vos W.M."/>
            <person name="Barrangou R."/>
            <person name="Klaenhammer T.R."/>
            <person name="Caufield P.W."/>
            <person name="Cui Y."/>
            <person name="Zhang H."/>
            <person name="O'Toole P.W."/>
        </authorList>
    </citation>
    <scope>NUCLEOTIDE SEQUENCE [LARGE SCALE GENOMIC DNA]</scope>
    <source>
        <strain evidence="4 5">DSM 24301</strain>
    </source>
</reference>
<dbReference type="Proteomes" id="UP000050969">
    <property type="component" value="Unassembled WGS sequence"/>
</dbReference>
<dbReference type="PATRIC" id="fig|1293598.4.peg.1194"/>
<dbReference type="InterPro" id="IPR001173">
    <property type="entry name" value="Glyco_trans_2-like"/>
</dbReference>
<keyword evidence="5" id="KW-1185">Reference proteome</keyword>
<dbReference type="GO" id="GO:0016757">
    <property type="term" value="F:glycosyltransferase activity"/>
    <property type="evidence" value="ECO:0007669"/>
    <property type="project" value="UniProtKB-KW"/>
</dbReference>
<gene>
    <name evidence="4" type="ORF">IV56_GL001131</name>
</gene>